<evidence type="ECO:0000313" key="4">
    <source>
        <dbReference type="Proteomes" id="UP000612055"/>
    </source>
</evidence>
<accession>A0A836C5Z9</accession>
<dbReference type="Gene3D" id="3.40.50.300">
    <property type="entry name" value="P-loop containing nucleotide triphosphate hydrolases"/>
    <property type="match status" value="1"/>
</dbReference>
<feature type="chain" id="PRO_5032269393" description="NAD dependent epimerase/dehydratase" evidence="2">
    <location>
        <begin position="21"/>
        <end position="263"/>
    </location>
</feature>
<evidence type="ECO:0000256" key="1">
    <source>
        <dbReference type="SAM" id="Phobius"/>
    </source>
</evidence>
<dbReference type="EMBL" id="JAEHOE010000002">
    <property type="protein sequence ID" value="KAG2501370.1"/>
    <property type="molecule type" value="Genomic_DNA"/>
</dbReference>
<keyword evidence="1" id="KW-1133">Transmembrane helix</keyword>
<dbReference type="Proteomes" id="UP000612055">
    <property type="component" value="Unassembled WGS sequence"/>
</dbReference>
<keyword evidence="4" id="KW-1185">Reference proteome</keyword>
<dbReference type="InterPro" id="IPR040632">
    <property type="entry name" value="Sulfotransfer_4"/>
</dbReference>
<proteinExistence type="predicted"/>
<dbReference type="PANTHER" id="PTHR36978:SF4">
    <property type="entry name" value="P-LOOP CONTAINING NUCLEOSIDE TRIPHOSPHATE HYDROLASE PROTEIN"/>
    <property type="match status" value="1"/>
</dbReference>
<dbReference type="AlphaFoldDB" id="A0A836C5Z9"/>
<feature type="transmembrane region" description="Helical" evidence="1">
    <location>
        <begin position="232"/>
        <end position="257"/>
    </location>
</feature>
<dbReference type="Pfam" id="PF17784">
    <property type="entry name" value="Sulfotransfer_4"/>
    <property type="match status" value="1"/>
</dbReference>
<gene>
    <name evidence="3" type="ORF">HYH03_001160</name>
</gene>
<name>A0A836C5Z9_9CHLO</name>
<dbReference type="PANTHER" id="PTHR36978">
    <property type="entry name" value="P-LOOP CONTAINING NUCLEOTIDE TRIPHOSPHATE HYDROLASE"/>
    <property type="match status" value="1"/>
</dbReference>
<protein>
    <recommendedName>
        <fullName evidence="5">NAD dependent epimerase/dehydratase</fullName>
    </recommendedName>
</protein>
<organism evidence="3 4">
    <name type="scientific">Edaphochlamys debaryana</name>
    <dbReference type="NCBI Taxonomy" id="47281"/>
    <lineage>
        <taxon>Eukaryota</taxon>
        <taxon>Viridiplantae</taxon>
        <taxon>Chlorophyta</taxon>
        <taxon>core chlorophytes</taxon>
        <taxon>Chlorophyceae</taxon>
        <taxon>CS clade</taxon>
        <taxon>Chlamydomonadales</taxon>
        <taxon>Chlamydomonadales incertae sedis</taxon>
        <taxon>Edaphochlamys</taxon>
    </lineage>
</organism>
<reference evidence="3" key="1">
    <citation type="journal article" date="2020" name="bioRxiv">
        <title>Comparative genomics of Chlamydomonas.</title>
        <authorList>
            <person name="Craig R.J."/>
            <person name="Hasan A.R."/>
            <person name="Ness R.W."/>
            <person name="Keightley P.D."/>
        </authorList>
    </citation>
    <scope>NUCLEOTIDE SEQUENCE</scope>
    <source>
        <strain evidence="3">CCAP 11/70</strain>
    </source>
</reference>
<dbReference type="SUPFAM" id="SSF52540">
    <property type="entry name" value="P-loop containing nucleoside triphosphate hydrolases"/>
    <property type="match status" value="1"/>
</dbReference>
<evidence type="ECO:0000256" key="2">
    <source>
        <dbReference type="SAM" id="SignalP"/>
    </source>
</evidence>
<evidence type="ECO:0008006" key="5">
    <source>
        <dbReference type="Google" id="ProtNLM"/>
    </source>
</evidence>
<sequence>MSSMIVGAGLPLAGTGSLLAALEQLGVAPCMHMTSILKNNDNREPALFLAAWEAKKTGSPVEWGPVLDPYLGLVSAPGCFFIEELLKAYPAAKVILTTRDFDGWYASVKDCLAPTADPAAFRPAPHTTVLPLFKHIQLWYDMTRTVVWDGFMQGKFEDKEAVRKIVEAHVKHIKKVVPKKQLLELSPKDGWGPLCKFLGTPVPDVPFPQGESEEEMKAELAALSKFIRNASYGVPLVGAGVLSTALALVGGLSYALYRAWRRA</sequence>
<keyword evidence="1" id="KW-0812">Transmembrane</keyword>
<evidence type="ECO:0000313" key="3">
    <source>
        <dbReference type="EMBL" id="KAG2501370.1"/>
    </source>
</evidence>
<keyword evidence="2" id="KW-0732">Signal</keyword>
<feature type="signal peptide" evidence="2">
    <location>
        <begin position="1"/>
        <end position="20"/>
    </location>
</feature>
<keyword evidence="1" id="KW-0472">Membrane</keyword>
<dbReference type="OrthoDB" id="408152at2759"/>
<dbReference type="InterPro" id="IPR027417">
    <property type="entry name" value="P-loop_NTPase"/>
</dbReference>
<comment type="caution">
    <text evidence="3">The sequence shown here is derived from an EMBL/GenBank/DDBJ whole genome shotgun (WGS) entry which is preliminary data.</text>
</comment>